<dbReference type="Gene3D" id="1.20.80.10">
    <property type="match status" value="1"/>
</dbReference>
<dbReference type="InterPro" id="IPR052074">
    <property type="entry name" value="NonRcpt_TyrProt_Phosphatase"/>
</dbReference>
<dbReference type="InterPro" id="IPR000299">
    <property type="entry name" value="FERM_domain"/>
</dbReference>
<dbReference type="InterPro" id="IPR035963">
    <property type="entry name" value="FERM_2"/>
</dbReference>
<dbReference type="PANTHER" id="PTHR46900:SF2">
    <property type="entry name" value="TYROSINE-PROTEIN PHOSPHATASE NON-RECEPTOR TYPE 13"/>
    <property type="match status" value="1"/>
</dbReference>
<dbReference type="SUPFAM" id="SSF54236">
    <property type="entry name" value="Ubiquitin-like"/>
    <property type="match status" value="1"/>
</dbReference>
<dbReference type="InterPro" id="IPR019749">
    <property type="entry name" value="Band_41_domain"/>
</dbReference>
<dbReference type="eggNOG" id="KOG0792">
    <property type="taxonomic scope" value="Eukaryota"/>
</dbReference>
<dbReference type="STRING" id="136037.A0A067RET8"/>
<feature type="compositionally biased region" description="Basic and acidic residues" evidence="1">
    <location>
        <begin position="41"/>
        <end position="52"/>
    </location>
</feature>
<dbReference type="GO" id="GO:0009887">
    <property type="term" value="P:animal organ morphogenesis"/>
    <property type="evidence" value="ECO:0007669"/>
    <property type="project" value="UniProtKB-ARBA"/>
</dbReference>
<evidence type="ECO:0000256" key="1">
    <source>
        <dbReference type="SAM" id="MobiDB-lite"/>
    </source>
</evidence>
<dbReference type="SMART" id="SM01196">
    <property type="entry name" value="FERM_C"/>
    <property type="match status" value="1"/>
</dbReference>
<dbReference type="CDD" id="cd17101">
    <property type="entry name" value="FERM_F1_PTPN13_like"/>
    <property type="match status" value="1"/>
</dbReference>
<dbReference type="InterPro" id="IPR018980">
    <property type="entry name" value="FERM_PH-like_C"/>
</dbReference>
<protein>
    <submittedName>
        <fullName evidence="3">Tyrosine-protein phosphatase non-receptor type 13</fullName>
    </submittedName>
</protein>
<dbReference type="SUPFAM" id="SSF47031">
    <property type="entry name" value="Second domain of FERM"/>
    <property type="match status" value="1"/>
</dbReference>
<dbReference type="InterPro" id="IPR019748">
    <property type="entry name" value="FERM_central"/>
</dbReference>
<organism evidence="3 4">
    <name type="scientific">Zootermopsis nevadensis</name>
    <name type="common">Dampwood termite</name>
    <dbReference type="NCBI Taxonomy" id="136037"/>
    <lineage>
        <taxon>Eukaryota</taxon>
        <taxon>Metazoa</taxon>
        <taxon>Ecdysozoa</taxon>
        <taxon>Arthropoda</taxon>
        <taxon>Hexapoda</taxon>
        <taxon>Insecta</taxon>
        <taxon>Pterygota</taxon>
        <taxon>Neoptera</taxon>
        <taxon>Polyneoptera</taxon>
        <taxon>Dictyoptera</taxon>
        <taxon>Blattodea</taxon>
        <taxon>Blattoidea</taxon>
        <taxon>Termitoidae</taxon>
        <taxon>Termopsidae</taxon>
        <taxon>Zootermopsis</taxon>
    </lineage>
</organism>
<keyword evidence="3" id="KW-0675">Receptor</keyword>
<dbReference type="InterPro" id="IPR014352">
    <property type="entry name" value="FERM/acyl-CoA-bd_prot_sf"/>
</dbReference>
<dbReference type="GO" id="GO:0030182">
    <property type="term" value="P:neuron differentiation"/>
    <property type="evidence" value="ECO:0007669"/>
    <property type="project" value="UniProtKB-ARBA"/>
</dbReference>
<keyword evidence="4" id="KW-1185">Reference proteome</keyword>
<dbReference type="SMART" id="SM00295">
    <property type="entry name" value="B41"/>
    <property type="match status" value="1"/>
</dbReference>
<dbReference type="Pfam" id="PF09380">
    <property type="entry name" value="FERM_C"/>
    <property type="match status" value="1"/>
</dbReference>
<dbReference type="Proteomes" id="UP000027135">
    <property type="component" value="Unassembled WGS sequence"/>
</dbReference>
<dbReference type="GO" id="GO:0071944">
    <property type="term" value="C:cell periphery"/>
    <property type="evidence" value="ECO:0007669"/>
    <property type="project" value="UniProtKB-ARBA"/>
</dbReference>
<evidence type="ECO:0000313" key="4">
    <source>
        <dbReference type="Proteomes" id="UP000027135"/>
    </source>
</evidence>
<evidence type="ECO:0000259" key="2">
    <source>
        <dbReference type="PROSITE" id="PS50057"/>
    </source>
</evidence>
<accession>A0A067RET8</accession>
<dbReference type="Pfam" id="PF00373">
    <property type="entry name" value="FERM_M"/>
    <property type="match status" value="1"/>
</dbReference>
<evidence type="ECO:0000313" key="3">
    <source>
        <dbReference type="EMBL" id="KDR18574.1"/>
    </source>
</evidence>
<dbReference type="PRINTS" id="PR00935">
    <property type="entry name" value="BAND41"/>
</dbReference>
<dbReference type="InterPro" id="IPR011993">
    <property type="entry name" value="PH-like_dom_sf"/>
</dbReference>
<feature type="domain" description="FERM" evidence="2">
    <location>
        <begin position="128"/>
        <end position="437"/>
    </location>
</feature>
<feature type="region of interest" description="Disordered" evidence="1">
    <location>
        <begin position="34"/>
        <end position="80"/>
    </location>
</feature>
<dbReference type="AlphaFoldDB" id="A0A067RET8"/>
<dbReference type="Gene3D" id="2.30.29.30">
    <property type="entry name" value="Pleckstrin-homology domain (PH domain)/Phosphotyrosine-binding domain (PTB)"/>
    <property type="match status" value="1"/>
</dbReference>
<proteinExistence type="predicted"/>
<dbReference type="PROSITE" id="PS50057">
    <property type="entry name" value="FERM_3"/>
    <property type="match status" value="1"/>
</dbReference>
<dbReference type="CDD" id="cd14473">
    <property type="entry name" value="FERM_B-lobe"/>
    <property type="match status" value="1"/>
</dbReference>
<reference evidence="3 4" key="1">
    <citation type="journal article" date="2014" name="Nat. Commun.">
        <title>Molecular traces of alternative social organization in a termite genome.</title>
        <authorList>
            <person name="Terrapon N."/>
            <person name="Li C."/>
            <person name="Robertson H.M."/>
            <person name="Ji L."/>
            <person name="Meng X."/>
            <person name="Booth W."/>
            <person name="Chen Z."/>
            <person name="Childers C.P."/>
            <person name="Glastad K.M."/>
            <person name="Gokhale K."/>
            <person name="Gowin J."/>
            <person name="Gronenberg W."/>
            <person name="Hermansen R.A."/>
            <person name="Hu H."/>
            <person name="Hunt B.G."/>
            <person name="Huylmans A.K."/>
            <person name="Khalil S.M."/>
            <person name="Mitchell R.D."/>
            <person name="Munoz-Torres M.C."/>
            <person name="Mustard J.A."/>
            <person name="Pan H."/>
            <person name="Reese J.T."/>
            <person name="Scharf M.E."/>
            <person name="Sun F."/>
            <person name="Vogel H."/>
            <person name="Xiao J."/>
            <person name="Yang W."/>
            <person name="Yang Z."/>
            <person name="Yang Z."/>
            <person name="Zhou J."/>
            <person name="Zhu J."/>
            <person name="Brent C.S."/>
            <person name="Elsik C.G."/>
            <person name="Goodisman M.A."/>
            <person name="Liberles D.A."/>
            <person name="Roe R.M."/>
            <person name="Vargo E.L."/>
            <person name="Vilcinskas A."/>
            <person name="Wang J."/>
            <person name="Bornberg-Bauer E."/>
            <person name="Korb J."/>
            <person name="Zhang G."/>
            <person name="Liebig J."/>
        </authorList>
    </citation>
    <scope>NUCLEOTIDE SEQUENCE [LARGE SCALE GENOMIC DNA]</scope>
    <source>
        <tissue evidence="3">Whole organism</tissue>
    </source>
</reference>
<gene>
    <name evidence="3" type="ORF">L798_06554</name>
</gene>
<sequence>MYREVLATPPQASKCLPSNQNVIHPNTVMDSAQRTNSFPKEYQRRDTEERNTKINKSYSLASKTDRGSRLAPQRAPSRLYRTASSSRDIEPCAKYCCPNTCIGPEFIIKATKPSKCIHIKGVKAACRKKVVVILLNGQKIDVTCDQNTTARQIFEVVVISEGLEDNFTLGLAALLGGDFAFLPHKTKLRKVAPVGWRGDSKKDAVQSYTFTLYLRVKFFMPSLRGVRNWTMKHLLYLQLRRNLLEQQIQCNIDQHIALSGLALQSEFGDYLDQEHGHGAYFLLEHYIPESLLVQHEDEQALRAQMQLLHKKRHGLDPGRAEEIYINLVQMLKGYGTHFYNAVLETKDEYSHEMLLAIDSQGLALYKNHRNERHLHEFLIWKRIQLLSYNKQYLFIMPQYDNKGTLKPTKYKLQMDHKKSFYVFHLASFHHQISMKLRFDVNSLRSLTAEFGVSIRNHLGRESRLYHIENNETGNSRRQQCVLIAPCNVKHTQKAVAVIQRDNKADVANVVPFCDRLGVSQYLKQINIEEHQNKENENPEAQKVHYCNSYTLAVRNEQRKATNSRTDIQDHVCSALSRNTVNDIKGTSFPYSE</sequence>
<name>A0A067RET8_ZOONE</name>
<dbReference type="InParanoid" id="A0A067RET8"/>
<dbReference type="PANTHER" id="PTHR46900">
    <property type="entry name" value="TYROSINE-PROTEIN PHOSPHATASE NON-RECEPTOR TYPE 13"/>
    <property type="match status" value="1"/>
</dbReference>
<dbReference type="InterPro" id="IPR029071">
    <property type="entry name" value="Ubiquitin-like_domsf"/>
</dbReference>
<dbReference type="SUPFAM" id="SSF50729">
    <property type="entry name" value="PH domain-like"/>
    <property type="match status" value="1"/>
</dbReference>
<dbReference type="EMBL" id="KK852680">
    <property type="protein sequence ID" value="KDR18574.1"/>
    <property type="molecule type" value="Genomic_DNA"/>
</dbReference>